<reference evidence="18 19" key="1">
    <citation type="submission" date="2019-03" db="EMBL/GenBank/DDBJ databases">
        <title>Genomic Encyclopedia of Type Strains, Phase IV (KMG-IV): sequencing the most valuable type-strain genomes for metagenomic binning, comparative biology and taxonomic classification.</title>
        <authorList>
            <person name="Goeker M."/>
        </authorList>
    </citation>
    <scope>NUCLEOTIDE SEQUENCE [LARGE SCALE GENOMIC DNA]</scope>
    <source>
        <strain evidence="18 19">DSM 100433</strain>
    </source>
</reference>
<dbReference type="RefSeq" id="WP_079698862.1">
    <property type="nucleotide sequence ID" value="NZ_JADNAH010000089.1"/>
</dbReference>
<organism evidence="18 19">
    <name type="scientific">Harryflintia acetispora</name>
    <dbReference type="NCBI Taxonomy" id="1849041"/>
    <lineage>
        <taxon>Bacteria</taxon>
        <taxon>Bacillati</taxon>
        <taxon>Bacillota</taxon>
        <taxon>Clostridia</taxon>
        <taxon>Eubacteriales</taxon>
        <taxon>Oscillospiraceae</taxon>
        <taxon>Harryflintia</taxon>
    </lineage>
</organism>
<proteinExistence type="predicted"/>
<keyword evidence="4 14" id="KW-0678">Repressor</keyword>
<dbReference type="InterPro" id="IPR036388">
    <property type="entry name" value="WH-like_DNA-bd_sf"/>
</dbReference>
<keyword evidence="9 14" id="KW-0805">Transcription regulation</keyword>
<evidence type="ECO:0000256" key="5">
    <source>
        <dbReference type="ARBA" id="ARBA00022553"/>
    </source>
</evidence>
<dbReference type="OrthoDB" id="9793299at2"/>
<evidence type="ECO:0000256" key="12">
    <source>
        <dbReference type="ARBA" id="ARBA00023163"/>
    </source>
</evidence>
<evidence type="ECO:0000256" key="1">
    <source>
        <dbReference type="ARBA" id="ARBA00004496"/>
    </source>
</evidence>
<dbReference type="GO" id="GO:0005737">
    <property type="term" value="C:cytoplasm"/>
    <property type="evidence" value="ECO:0007669"/>
    <property type="project" value="UniProtKB-SubCell"/>
</dbReference>
<dbReference type="EMBL" id="SLUK01000003">
    <property type="protein sequence ID" value="TCL43990.1"/>
    <property type="molecule type" value="Genomic_DNA"/>
</dbReference>
<evidence type="ECO:0000256" key="10">
    <source>
        <dbReference type="ARBA" id="ARBA00023125"/>
    </source>
</evidence>
<dbReference type="InterPro" id="IPR011006">
    <property type="entry name" value="CheY-like_superfamily"/>
</dbReference>
<feature type="binding site" evidence="15">
    <location>
        <position position="57"/>
    </location>
    <ligand>
        <name>Ca(2+)</name>
        <dbReference type="ChEBI" id="CHEBI:29108"/>
    </ligand>
</feature>
<dbReference type="PANTHER" id="PTHR44591:SF3">
    <property type="entry name" value="RESPONSE REGULATORY DOMAIN-CONTAINING PROTEIN"/>
    <property type="match status" value="1"/>
</dbReference>
<dbReference type="GO" id="GO:0000160">
    <property type="term" value="P:phosphorelay signal transduction system"/>
    <property type="evidence" value="ECO:0007669"/>
    <property type="project" value="UniProtKB-UniRule"/>
</dbReference>
<dbReference type="SUPFAM" id="SSF52172">
    <property type="entry name" value="CheY-like"/>
    <property type="match status" value="1"/>
</dbReference>
<evidence type="ECO:0000256" key="3">
    <source>
        <dbReference type="ARBA" id="ARBA00022490"/>
    </source>
</evidence>
<dbReference type="Pfam" id="PF00072">
    <property type="entry name" value="Response_reg"/>
    <property type="match status" value="1"/>
</dbReference>
<dbReference type="InterPro" id="IPR001789">
    <property type="entry name" value="Sig_transdc_resp-reg_receiver"/>
</dbReference>
<keyword evidence="5 16" id="KW-0597">Phosphoprotein</keyword>
<dbReference type="InterPro" id="IPR014879">
    <property type="entry name" value="Spo0A_C"/>
</dbReference>
<feature type="modified residue" description="4-aspartylphosphate" evidence="16">
    <location>
        <position position="57"/>
    </location>
</feature>
<dbReference type="Proteomes" id="UP000294682">
    <property type="component" value="Unassembled WGS sequence"/>
</dbReference>
<feature type="binding site" evidence="15">
    <location>
        <position position="11"/>
    </location>
    <ligand>
        <name>Ca(2+)</name>
        <dbReference type="ChEBI" id="CHEBI:29108"/>
    </ligand>
</feature>
<comment type="caution">
    <text evidence="18">The sequence shown here is derived from an EMBL/GenBank/DDBJ whole genome shotgun (WGS) entry which is preliminary data.</text>
</comment>
<keyword evidence="12 14" id="KW-0804">Transcription</keyword>
<evidence type="ECO:0000256" key="6">
    <source>
        <dbReference type="ARBA" id="ARBA00022837"/>
    </source>
</evidence>
<evidence type="ECO:0000256" key="2">
    <source>
        <dbReference type="ARBA" id="ARBA00018672"/>
    </source>
</evidence>
<dbReference type="GO" id="GO:0003677">
    <property type="term" value="F:DNA binding"/>
    <property type="evidence" value="ECO:0007669"/>
    <property type="project" value="UniProtKB-KW"/>
</dbReference>
<sequence>MNSKIKVLIGDDSNKDFCAQLASILRHYGVSIVACPKDGKRVVEMIKTQHPTVVLMDAFMHNLDAIGVMKEIASSDLPDAPLFMTMSTCDNKVLQRELTATGSVYHFLQPFDVEVMAERIVQMAGNEHPMDLTSKSGNREVDLEVMVTEIIHQIGVPAHIKGYHYLRDAIIMCVQTPEIINSVTKQLYPNVAKLHDTTSSRVERAIRHAIEVAWDRGDVDTLNSYFGYTIHNQRGKPTNSEFIAMIADKLRLRLKVAN</sequence>
<dbReference type="GO" id="GO:0051606">
    <property type="term" value="P:detection of stimulus"/>
    <property type="evidence" value="ECO:0007669"/>
    <property type="project" value="UniProtKB-UniRule"/>
</dbReference>
<evidence type="ECO:0000256" key="8">
    <source>
        <dbReference type="ARBA" id="ARBA00023012"/>
    </source>
</evidence>
<keyword evidence="10 14" id="KW-0238">DNA-binding</keyword>
<keyword evidence="8 14" id="KW-0902">Two-component regulatory system</keyword>
<comment type="subcellular location">
    <subcellularLocation>
        <location evidence="1 14">Cytoplasm</location>
    </subcellularLocation>
</comment>
<keyword evidence="11 14" id="KW-0010">Activator</keyword>
<evidence type="ECO:0000256" key="7">
    <source>
        <dbReference type="ARBA" id="ARBA00022969"/>
    </source>
</evidence>
<dbReference type="InterPro" id="IPR012052">
    <property type="entry name" value="Spore_0_A"/>
</dbReference>
<dbReference type="GO" id="GO:0005509">
    <property type="term" value="F:calcium ion binding"/>
    <property type="evidence" value="ECO:0007669"/>
    <property type="project" value="UniProtKB-UniRule"/>
</dbReference>
<name>A0A9X8Y8J3_9FIRM</name>
<gene>
    <name evidence="18" type="ORF">EDD78_10327</name>
</gene>
<evidence type="ECO:0000259" key="17">
    <source>
        <dbReference type="PROSITE" id="PS50110"/>
    </source>
</evidence>
<dbReference type="NCBIfam" id="TIGR02875">
    <property type="entry name" value="spore_0_A"/>
    <property type="match status" value="1"/>
</dbReference>
<dbReference type="GO" id="GO:0030435">
    <property type="term" value="P:sporulation resulting in formation of a cellular spore"/>
    <property type="evidence" value="ECO:0007669"/>
    <property type="project" value="UniProtKB-UniRule"/>
</dbReference>
<evidence type="ECO:0000256" key="9">
    <source>
        <dbReference type="ARBA" id="ARBA00023015"/>
    </source>
</evidence>
<dbReference type="Gene3D" id="1.10.10.10">
    <property type="entry name" value="Winged helix-like DNA-binding domain superfamily/Winged helix DNA-binding domain"/>
    <property type="match status" value="1"/>
</dbReference>
<comment type="cofactor">
    <cofactor evidence="14 15">
        <name>Ca(2+)</name>
        <dbReference type="ChEBI" id="CHEBI:29108"/>
    </cofactor>
    <text evidence="14 15">Binds 1 Ca(2+) ion per subunit.</text>
</comment>
<keyword evidence="6 14" id="KW-0106">Calcium</keyword>
<evidence type="ECO:0000313" key="18">
    <source>
        <dbReference type="EMBL" id="TCL43990.1"/>
    </source>
</evidence>
<evidence type="ECO:0000313" key="19">
    <source>
        <dbReference type="Proteomes" id="UP000294682"/>
    </source>
</evidence>
<dbReference type="InterPro" id="IPR016032">
    <property type="entry name" value="Sig_transdc_resp-reg_C-effctor"/>
</dbReference>
<protein>
    <recommendedName>
        <fullName evidence="2 14">Stage 0 sporulation protein A homolog</fullName>
    </recommendedName>
</protein>
<feature type="domain" description="Response regulatory" evidence="17">
    <location>
        <begin position="7"/>
        <end position="124"/>
    </location>
</feature>
<dbReference type="Gene3D" id="3.40.50.2300">
    <property type="match status" value="1"/>
</dbReference>
<dbReference type="GO" id="GO:0003700">
    <property type="term" value="F:DNA-binding transcription factor activity"/>
    <property type="evidence" value="ECO:0007669"/>
    <property type="project" value="InterPro"/>
</dbReference>
<keyword evidence="3 14" id="KW-0963">Cytoplasm</keyword>
<keyword evidence="19" id="KW-1185">Reference proteome</keyword>
<evidence type="ECO:0000256" key="13">
    <source>
        <dbReference type="ARBA" id="ARBA00024867"/>
    </source>
</evidence>
<keyword evidence="14 15" id="KW-0479">Metal-binding</keyword>
<dbReference type="Pfam" id="PF08769">
    <property type="entry name" value="Spo0A_C"/>
    <property type="match status" value="1"/>
</dbReference>
<evidence type="ECO:0000256" key="14">
    <source>
        <dbReference type="PIRNR" id="PIRNR002937"/>
    </source>
</evidence>
<keyword evidence="7 14" id="KW-0749">Sporulation</keyword>
<dbReference type="PIRSF" id="PIRSF002937">
    <property type="entry name" value="Res_reg_Spo0A"/>
    <property type="match status" value="1"/>
</dbReference>
<dbReference type="InterPro" id="IPR050595">
    <property type="entry name" value="Bact_response_regulator"/>
</dbReference>
<dbReference type="PANTHER" id="PTHR44591">
    <property type="entry name" value="STRESS RESPONSE REGULATOR PROTEIN 1"/>
    <property type="match status" value="1"/>
</dbReference>
<dbReference type="PROSITE" id="PS50110">
    <property type="entry name" value="RESPONSE_REGULATORY"/>
    <property type="match status" value="1"/>
</dbReference>
<evidence type="ECO:0000256" key="15">
    <source>
        <dbReference type="PIRSR" id="PIRSR002937-1"/>
    </source>
</evidence>
<dbReference type="AlphaFoldDB" id="A0A9X8Y8J3"/>
<comment type="function">
    <text evidence="13 14">May play the central regulatory role in sporulation. It may be an element of the effector pathway responsible for the activation of sporulation genes in response to nutritional stress. Spo0A may act in concert with spo0H (a sigma factor) to control the expression of some genes that are critical to the sporulation process.</text>
</comment>
<evidence type="ECO:0000256" key="16">
    <source>
        <dbReference type="PROSITE-ProRule" id="PRU00169"/>
    </source>
</evidence>
<dbReference type="GO" id="GO:0042173">
    <property type="term" value="P:regulation of sporulation resulting in formation of a cellular spore"/>
    <property type="evidence" value="ECO:0007669"/>
    <property type="project" value="InterPro"/>
</dbReference>
<feature type="binding site" evidence="15">
    <location>
        <position position="12"/>
    </location>
    <ligand>
        <name>Ca(2+)</name>
        <dbReference type="ChEBI" id="CHEBI:29108"/>
    </ligand>
</feature>
<accession>A0A9X8Y8J3</accession>
<dbReference type="SUPFAM" id="SSF46894">
    <property type="entry name" value="C-terminal effector domain of the bipartite response regulators"/>
    <property type="match status" value="1"/>
</dbReference>
<dbReference type="SMART" id="SM00448">
    <property type="entry name" value="REC"/>
    <property type="match status" value="1"/>
</dbReference>
<evidence type="ECO:0000256" key="11">
    <source>
        <dbReference type="ARBA" id="ARBA00023159"/>
    </source>
</evidence>
<evidence type="ECO:0000256" key="4">
    <source>
        <dbReference type="ARBA" id="ARBA00022491"/>
    </source>
</evidence>